<dbReference type="GO" id="GO:0006508">
    <property type="term" value="P:proteolysis"/>
    <property type="evidence" value="ECO:0007669"/>
    <property type="project" value="UniProtKB-KW"/>
</dbReference>
<protein>
    <recommendedName>
        <fullName evidence="8">Carboxypeptidase</fullName>
        <ecNumber evidence="8">3.4.16.-</ecNumber>
    </recommendedName>
</protein>
<evidence type="ECO:0000256" key="5">
    <source>
        <dbReference type="ARBA" id="ARBA00022801"/>
    </source>
</evidence>
<dbReference type="Gene3D" id="6.10.250.940">
    <property type="match status" value="1"/>
</dbReference>
<dbReference type="InterPro" id="IPR001563">
    <property type="entry name" value="Peptidase_S10"/>
</dbReference>
<dbReference type="PRINTS" id="PR00724">
    <property type="entry name" value="CRBOXYPTASEC"/>
</dbReference>
<dbReference type="STRING" id="13333.W1PHG1"/>
<keyword evidence="3 8" id="KW-0645">Protease</keyword>
<dbReference type="EC" id="3.4.16.-" evidence="8"/>
<keyword evidence="6" id="KW-1015">Disulfide bond</keyword>
<evidence type="ECO:0000256" key="1">
    <source>
        <dbReference type="ARBA" id="ARBA00009431"/>
    </source>
</evidence>
<dbReference type="Gene3D" id="3.40.50.1820">
    <property type="entry name" value="alpha/beta hydrolase"/>
    <property type="match status" value="1"/>
</dbReference>
<dbReference type="InterPro" id="IPR029058">
    <property type="entry name" value="AB_hydrolase_fold"/>
</dbReference>
<keyword evidence="2 8" id="KW-0121">Carboxypeptidase</keyword>
<evidence type="ECO:0000313" key="10">
    <source>
        <dbReference type="Proteomes" id="UP000017836"/>
    </source>
</evidence>
<organism evidence="9 10">
    <name type="scientific">Amborella trichopoda</name>
    <dbReference type="NCBI Taxonomy" id="13333"/>
    <lineage>
        <taxon>Eukaryota</taxon>
        <taxon>Viridiplantae</taxon>
        <taxon>Streptophyta</taxon>
        <taxon>Embryophyta</taxon>
        <taxon>Tracheophyta</taxon>
        <taxon>Spermatophyta</taxon>
        <taxon>Magnoliopsida</taxon>
        <taxon>Amborellales</taxon>
        <taxon>Amborellaceae</taxon>
        <taxon>Amborella</taxon>
    </lineage>
</organism>
<dbReference type="eggNOG" id="KOG1282">
    <property type="taxonomic scope" value="Eukaryota"/>
</dbReference>
<evidence type="ECO:0000256" key="2">
    <source>
        <dbReference type="ARBA" id="ARBA00022645"/>
    </source>
</evidence>
<dbReference type="HOGENOM" id="CLU_008523_13_0_1"/>
<keyword evidence="10" id="KW-1185">Reference proteome</keyword>
<dbReference type="Gene3D" id="3.40.50.11320">
    <property type="match status" value="1"/>
</dbReference>
<dbReference type="MEROPS" id="S10.A34"/>
<dbReference type="PANTHER" id="PTHR11802">
    <property type="entry name" value="SERINE PROTEASE FAMILY S10 SERINE CARBOXYPEPTIDASE"/>
    <property type="match status" value="1"/>
</dbReference>
<evidence type="ECO:0000256" key="7">
    <source>
        <dbReference type="ARBA" id="ARBA00023180"/>
    </source>
</evidence>
<name>W1PHG1_AMBTC</name>
<keyword evidence="4" id="KW-0732">Signal</keyword>
<dbReference type="Proteomes" id="UP000017836">
    <property type="component" value="Unassembled WGS sequence"/>
</dbReference>
<dbReference type="Gramene" id="ERN09432">
    <property type="protein sequence ID" value="ERN09432"/>
    <property type="gene ID" value="AMTR_s00029p00066410"/>
</dbReference>
<dbReference type="OMA" id="WYYRQQV"/>
<dbReference type="EMBL" id="KI392980">
    <property type="protein sequence ID" value="ERN09432.1"/>
    <property type="molecule type" value="Genomic_DNA"/>
</dbReference>
<keyword evidence="7" id="KW-0325">Glycoprotein</keyword>
<reference evidence="10" key="1">
    <citation type="journal article" date="2013" name="Science">
        <title>The Amborella genome and the evolution of flowering plants.</title>
        <authorList>
            <consortium name="Amborella Genome Project"/>
        </authorList>
    </citation>
    <scope>NUCLEOTIDE SEQUENCE [LARGE SCALE GENOMIC DNA]</scope>
</reference>
<sequence>MNMANLLFLEAPVGVGYSYTNKSEDLLVLGDRITAEDSRTFLLNWFKKFRSFKSHDFYIAGESYAGHYVPQLAELIYDGNKHSGKESYINLKGIMIGNAVMNDETDEMGMIDYAWSHALISDALYHTIKKECNFKSDNQTIPCLLAMRSSMEVYEEIDIYSLYTPICLATLDKTSRKRLLTHSRLFSSNDLRGMLPSGYDPCNEHYAEAFFNRKDVQRALHANVTDLPYAYSSCSEVIKKWNDSPESILPIITKLITAGLRVWVYSGDTDARIPVTSTRYSLEILGMKTKVGWRPWFNEGQVAGFAQVYEGGLTFASVYGAGHQVPVLRPQQALSLLVHFLAGDPLPPSRF</sequence>
<accession>W1PHG1</accession>
<dbReference type="InterPro" id="IPR018202">
    <property type="entry name" value="Ser_caboxypep_ser_AS"/>
</dbReference>
<dbReference type="SUPFAM" id="SSF53474">
    <property type="entry name" value="alpha/beta-Hydrolases"/>
    <property type="match status" value="1"/>
</dbReference>
<keyword evidence="5 8" id="KW-0378">Hydrolase</keyword>
<comment type="similarity">
    <text evidence="1 8">Belongs to the peptidase S10 family.</text>
</comment>
<evidence type="ECO:0000256" key="4">
    <source>
        <dbReference type="ARBA" id="ARBA00022729"/>
    </source>
</evidence>
<evidence type="ECO:0000256" key="6">
    <source>
        <dbReference type="ARBA" id="ARBA00023157"/>
    </source>
</evidence>
<dbReference type="PROSITE" id="PS00560">
    <property type="entry name" value="CARBOXYPEPT_SER_HIS"/>
    <property type="match status" value="1"/>
</dbReference>
<evidence type="ECO:0000256" key="3">
    <source>
        <dbReference type="ARBA" id="ARBA00022670"/>
    </source>
</evidence>
<dbReference type="FunFam" id="3.40.50.11320:FF:000001">
    <property type="entry name" value="Carboxypeptidase"/>
    <property type="match status" value="1"/>
</dbReference>
<dbReference type="AlphaFoldDB" id="W1PHG1"/>
<evidence type="ECO:0000313" key="9">
    <source>
        <dbReference type="EMBL" id="ERN09432.1"/>
    </source>
</evidence>
<proteinExistence type="inferred from homology"/>
<dbReference type="FunFam" id="3.40.50.1820:FF:000409">
    <property type="entry name" value="Carboxypeptidase"/>
    <property type="match status" value="1"/>
</dbReference>
<dbReference type="PANTHER" id="PTHR11802:SF280">
    <property type="entry name" value="SERINE CARBOXYPEPTIDASE-LIKE 35"/>
    <property type="match status" value="1"/>
</dbReference>
<dbReference type="PROSITE" id="PS00131">
    <property type="entry name" value="CARBOXYPEPT_SER_SER"/>
    <property type="match status" value="1"/>
</dbReference>
<gene>
    <name evidence="9" type="ORF">AMTR_s00029p00066410</name>
</gene>
<dbReference type="Pfam" id="PF00450">
    <property type="entry name" value="Peptidase_S10"/>
    <property type="match status" value="1"/>
</dbReference>
<dbReference type="GO" id="GO:0004185">
    <property type="term" value="F:serine-type carboxypeptidase activity"/>
    <property type="evidence" value="ECO:0000318"/>
    <property type="project" value="GO_Central"/>
</dbReference>
<evidence type="ECO:0000256" key="8">
    <source>
        <dbReference type="RuleBase" id="RU361156"/>
    </source>
</evidence>
<dbReference type="InterPro" id="IPR033124">
    <property type="entry name" value="Ser_caboxypep_his_AS"/>
</dbReference>